<organism evidence="1">
    <name type="scientific">Aegilops tauschii</name>
    <name type="common">Tausch's goatgrass</name>
    <name type="synonym">Aegilops squarrosa</name>
    <dbReference type="NCBI Taxonomy" id="37682"/>
    <lineage>
        <taxon>Eukaryota</taxon>
        <taxon>Viridiplantae</taxon>
        <taxon>Streptophyta</taxon>
        <taxon>Embryophyta</taxon>
        <taxon>Tracheophyta</taxon>
        <taxon>Spermatophyta</taxon>
        <taxon>Magnoliopsida</taxon>
        <taxon>Liliopsida</taxon>
        <taxon>Poales</taxon>
        <taxon>Poaceae</taxon>
        <taxon>BOP clade</taxon>
        <taxon>Pooideae</taxon>
        <taxon>Triticodae</taxon>
        <taxon>Triticeae</taxon>
        <taxon>Triticinae</taxon>
        <taxon>Aegilops</taxon>
    </lineage>
</organism>
<evidence type="ECO:0000313" key="1">
    <source>
        <dbReference type="EnsemblPlants" id="EMT27280"/>
    </source>
</evidence>
<accession>M8BQL6</accession>
<protein>
    <submittedName>
        <fullName evidence="1">Uncharacterized protein</fullName>
    </submittedName>
</protein>
<dbReference type="EnsemblPlants" id="EMT27280">
    <property type="protein sequence ID" value="EMT27280"/>
    <property type="gene ID" value="F775_00436"/>
</dbReference>
<reference evidence="1" key="1">
    <citation type="submission" date="2015-06" db="UniProtKB">
        <authorList>
            <consortium name="EnsemblPlants"/>
        </authorList>
    </citation>
    <scope>IDENTIFICATION</scope>
</reference>
<sequence length="149" mass="17066">MGPLSFSKHSIYVKPDTMLQRKIRKGIKTICQRRKDAPVGNRPWASGREIALPQKIIILNLMWACSTVLLPSTGSPRTRSSDGRNLRPPWEREEWGGVLEEVECRRKGGLTHLEHWRRRWVEADRRCFPLLAWVAKDAALGVEIWGEGG</sequence>
<dbReference type="AlphaFoldDB" id="M8BQL6"/>
<name>M8BQL6_AEGTA</name>
<proteinExistence type="predicted"/>